<dbReference type="InParanoid" id="A0A200RAP9"/>
<dbReference type="STRING" id="56857.A0A200RAP9"/>
<dbReference type="OrthoDB" id="994333at2759"/>
<dbReference type="InterPro" id="IPR040256">
    <property type="entry name" value="At4g02000-like"/>
</dbReference>
<keyword evidence="4" id="KW-1185">Reference proteome</keyword>
<evidence type="ECO:0000313" key="3">
    <source>
        <dbReference type="EMBL" id="OVA19781.1"/>
    </source>
</evidence>
<dbReference type="AlphaFoldDB" id="A0A200RAP9"/>
<dbReference type="InterPro" id="IPR025836">
    <property type="entry name" value="Zn_knuckle_CX2CX4HX4C"/>
</dbReference>
<gene>
    <name evidence="3" type="ORF">BVC80_1683g18</name>
</gene>
<protein>
    <recommendedName>
        <fullName evidence="5">DUF4283 domain-containing protein</fullName>
    </recommendedName>
</protein>
<dbReference type="Proteomes" id="UP000195402">
    <property type="component" value="Unassembled WGS sequence"/>
</dbReference>
<feature type="domain" description="Zinc knuckle CX2CX4HX4C" evidence="2">
    <location>
        <begin position="180"/>
        <end position="217"/>
    </location>
</feature>
<accession>A0A200RAP9</accession>
<proteinExistence type="predicted"/>
<dbReference type="PANTHER" id="PTHR31286">
    <property type="entry name" value="GLYCINE-RICH CELL WALL STRUCTURAL PROTEIN 1.8-LIKE"/>
    <property type="match status" value="1"/>
</dbReference>
<dbReference type="PANTHER" id="PTHR31286:SF180">
    <property type="entry name" value="OS10G0362600 PROTEIN"/>
    <property type="match status" value="1"/>
</dbReference>
<feature type="domain" description="DUF4283" evidence="1">
    <location>
        <begin position="29"/>
        <end position="110"/>
    </location>
</feature>
<dbReference type="InterPro" id="IPR025558">
    <property type="entry name" value="DUF4283"/>
</dbReference>
<evidence type="ECO:0008006" key="5">
    <source>
        <dbReference type="Google" id="ProtNLM"/>
    </source>
</evidence>
<name>A0A200RAP9_MACCD</name>
<dbReference type="EMBL" id="MVGT01000174">
    <property type="protein sequence ID" value="OVA19781.1"/>
    <property type="molecule type" value="Genomic_DNA"/>
</dbReference>
<evidence type="ECO:0000259" key="2">
    <source>
        <dbReference type="Pfam" id="PF14392"/>
    </source>
</evidence>
<organism evidence="3 4">
    <name type="scientific">Macleaya cordata</name>
    <name type="common">Five-seeded plume-poppy</name>
    <name type="synonym">Bocconia cordata</name>
    <dbReference type="NCBI Taxonomy" id="56857"/>
    <lineage>
        <taxon>Eukaryota</taxon>
        <taxon>Viridiplantae</taxon>
        <taxon>Streptophyta</taxon>
        <taxon>Embryophyta</taxon>
        <taxon>Tracheophyta</taxon>
        <taxon>Spermatophyta</taxon>
        <taxon>Magnoliopsida</taxon>
        <taxon>Ranunculales</taxon>
        <taxon>Papaveraceae</taxon>
        <taxon>Papaveroideae</taxon>
        <taxon>Macleaya</taxon>
    </lineage>
</organism>
<comment type="caution">
    <text evidence="3">The sequence shown here is derived from an EMBL/GenBank/DDBJ whole genome shotgun (WGS) entry which is preliminary data.</text>
</comment>
<dbReference type="Pfam" id="PF14392">
    <property type="entry name" value="zf-CCHC_4"/>
    <property type="match status" value="1"/>
</dbReference>
<evidence type="ECO:0000313" key="4">
    <source>
        <dbReference type="Proteomes" id="UP000195402"/>
    </source>
</evidence>
<sequence length="248" mass="28384">MEDKLNFMPDDEAGNFVDFDFDELLQARQNWSNSLMARLYSESPKSALQIRNAIRFVWGTHSRVTVLPVDNGNFLIRFQDPLDMRWVLTGPWSIFGDLLILQQWNPAHDLAGTVLSSENFWVEKINLQPEHLNRVIPSRIASVIGPVLCIKPYSGIPFNNSPVMARVSVNIDESLIQDTWARKLNGGWATIYFNYLALLHNFCTLCCMIGHVQERCLNIFVNNLNPEHDPVIRYNFSGLTPDESEDNS</sequence>
<dbReference type="Pfam" id="PF14111">
    <property type="entry name" value="DUF4283"/>
    <property type="match status" value="1"/>
</dbReference>
<reference evidence="3 4" key="1">
    <citation type="journal article" date="2017" name="Mol. Plant">
        <title>The Genome of Medicinal Plant Macleaya cordata Provides New Insights into Benzylisoquinoline Alkaloids Metabolism.</title>
        <authorList>
            <person name="Liu X."/>
            <person name="Liu Y."/>
            <person name="Huang P."/>
            <person name="Ma Y."/>
            <person name="Qing Z."/>
            <person name="Tang Q."/>
            <person name="Cao H."/>
            <person name="Cheng P."/>
            <person name="Zheng Y."/>
            <person name="Yuan Z."/>
            <person name="Zhou Y."/>
            <person name="Liu J."/>
            <person name="Tang Z."/>
            <person name="Zhuo Y."/>
            <person name="Zhang Y."/>
            <person name="Yu L."/>
            <person name="Huang J."/>
            <person name="Yang P."/>
            <person name="Peng Q."/>
            <person name="Zhang J."/>
            <person name="Jiang W."/>
            <person name="Zhang Z."/>
            <person name="Lin K."/>
            <person name="Ro D.K."/>
            <person name="Chen X."/>
            <person name="Xiong X."/>
            <person name="Shang Y."/>
            <person name="Huang S."/>
            <person name="Zeng J."/>
        </authorList>
    </citation>
    <scope>NUCLEOTIDE SEQUENCE [LARGE SCALE GENOMIC DNA]</scope>
    <source>
        <strain evidence="4">cv. BLH2017</strain>
        <tissue evidence="3">Root</tissue>
    </source>
</reference>
<evidence type="ECO:0000259" key="1">
    <source>
        <dbReference type="Pfam" id="PF14111"/>
    </source>
</evidence>